<evidence type="ECO:0000313" key="5">
    <source>
        <dbReference type="EMBL" id="MCJ0974626.1"/>
    </source>
</evidence>
<dbReference type="Pfam" id="PF03403">
    <property type="entry name" value="PAF-AH_p_II"/>
    <property type="match status" value="1"/>
</dbReference>
<dbReference type="GO" id="GO:0016042">
    <property type="term" value="P:lipid catabolic process"/>
    <property type="evidence" value="ECO:0007669"/>
    <property type="project" value="UniProtKB-KW"/>
</dbReference>
<dbReference type="Proteomes" id="UP001139682">
    <property type="component" value="Unassembled WGS sequence"/>
</dbReference>
<evidence type="ECO:0000256" key="3">
    <source>
        <dbReference type="ARBA" id="ARBA00023098"/>
    </source>
</evidence>
<sequence>MSDIPERGPVTGGLNPKACGIPPKTPKMRGSMGRRYVNAMLLLAALTLSHPAARAQGTEPPYLVIDFDWVDQSRSRPVPARLYWPTGTVPNSSVPLVVFSHGIGGSRQGYSYLGKYWSARGVASLHVQHVGSDVELWRGNPFGVVGRLQAAAQEKEAIARAGDVRFALDRMLSDEMGSRGAAVDRQRLVAAGHSYGANTTLLTVGAQVVRDGQTINYLDSRFSAAVVISAPPFYGEPDLAAVLSKVSVPTMHVTSTDDMIEIPGYRSGVEDRLAIFDAIAHPNKLLAVFHGGSHSMFTDRSFTGGPSLNAKVKVATADLTLAFLDLIYERDGTALAQWQTNWQYILMRAPSSNDTPRSMTTRAGVRTGLPSLEDADSTQANVR</sequence>
<reference evidence="5" key="1">
    <citation type="submission" date="2022-03" db="EMBL/GenBank/DDBJ databases">
        <title>Pseudomonas marianensis sp. nov., a marine bacterium isolated from deep-sea sediments of the Mariana Trench.</title>
        <authorList>
            <person name="Wei Y."/>
        </authorList>
    </citation>
    <scope>NUCLEOTIDE SEQUENCE</scope>
    <source>
        <strain evidence="5">PS1</strain>
    </source>
</reference>
<accession>A0A9X1W416</accession>
<gene>
    <name evidence="5" type="ORF">MST27_14740</name>
</gene>
<feature type="region of interest" description="Disordered" evidence="4">
    <location>
        <begin position="1"/>
        <end position="29"/>
    </location>
</feature>
<evidence type="ECO:0000256" key="2">
    <source>
        <dbReference type="ARBA" id="ARBA00022963"/>
    </source>
</evidence>
<feature type="compositionally biased region" description="Polar residues" evidence="4">
    <location>
        <begin position="352"/>
        <end position="361"/>
    </location>
</feature>
<dbReference type="EMBL" id="JALGRD010000008">
    <property type="protein sequence ID" value="MCJ0974626.1"/>
    <property type="molecule type" value="Genomic_DNA"/>
</dbReference>
<keyword evidence="2" id="KW-0442">Lipid degradation</keyword>
<dbReference type="PANTHER" id="PTHR10272">
    <property type="entry name" value="PLATELET-ACTIVATING FACTOR ACETYLHYDROLASE"/>
    <property type="match status" value="1"/>
</dbReference>
<comment type="caution">
    <text evidence="5">The sequence shown here is derived from an EMBL/GenBank/DDBJ whole genome shotgun (WGS) entry which is preliminary data.</text>
</comment>
<evidence type="ECO:0000256" key="4">
    <source>
        <dbReference type="SAM" id="MobiDB-lite"/>
    </source>
</evidence>
<dbReference type="InterPro" id="IPR029058">
    <property type="entry name" value="AB_hydrolase_fold"/>
</dbReference>
<dbReference type="SUPFAM" id="SSF53474">
    <property type="entry name" value="alpha/beta-Hydrolases"/>
    <property type="match status" value="1"/>
</dbReference>
<keyword evidence="3" id="KW-0443">Lipid metabolism</keyword>
<proteinExistence type="predicted"/>
<evidence type="ECO:0000256" key="1">
    <source>
        <dbReference type="ARBA" id="ARBA00022801"/>
    </source>
</evidence>
<protein>
    <submittedName>
        <fullName evidence="5">Acetylhydrolase</fullName>
    </submittedName>
</protein>
<name>A0A9X1W416_9GAMM</name>
<dbReference type="RefSeq" id="WP_243606701.1">
    <property type="nucleotide sequence ID" value="NZ_JALGRD010000008.1"/>
</dbReference>
<feature type="region of interest" description="Disordered" evidence="4">
    <location>
        <begin position="352"/>
        <end position="383"/>
    </location>
</feature>
<organism evidence="5 6">
    <name type="scientific">Stutzerimonas marianensis</name>
    <dbReference type="NCBI Taxonomy" id="2929513"/>
    <lineage>
        <taxon>Bacteria</taxon>
        <taxon>Pseudomonadati</taxon>
        <taxon>Pseudomonadota</taxon>
        <taxon>Gammaproteobacteria</taxon>
        <taxon>Pseudomonadales</taxon>
        <taxon>Pseudomonadaceae</taxon>
        <taxon>Stutzerimonas</taxon>
    </lineage>
</organism>
<dbReference type="Gene3D" id="3.40.50.1820">
    <property type="entry name" value="alpha/beta hydrolase"/>
    <property type="match status" value="1"/>
</dbReference>
<dbReference type="AlphaFoldDB" id="A0A9X1W416"/>
<dbReference type="GO" id="GO:0003847">
    <property type="term" value="F:1-alkyl-2-acetylglycerophosphocholine esterase activity"/>
    <property type="evidence" value="ECO:0007669"/>
    <property type="project" value="TreeGrafter"/>
</dbReference>
<dbReference type="PANTHER" id="PTHR10272:SF0">
    <property type="entry name" value="PLATELET-ACTIVATING FACTOR ACETYLHYDROLASE"/>
    <property type="match status" value="1"/>
</dbReference>
<keyword evidence="1" id="KW-0378">Hydrolase</keyword>
<evidence type="ECO:0000313" key="6">
    <source>
        <dbReference type="Proteomes" id="UP001139682"/>
    </source>
</evidence>
<keyword evidence="6" id="KW-1185">Reference proteome</keyword>